<comment type="caution">
    <text evidence="1">The sequence shown here is derived from an EMBL/GenBank/DDBJ whole genome shotgun (WGS) entry which is preliminary data.</text>
</comment>
<evidence type="ECO:0000313" key="1">
    <source>
        <dbReference type="EMBL" id="GAJ09498.1"/>
    </source>
</evidence>
<proteinExistence type="predicted"/>
<dbReference type="AlphaFoldDB" id="X1TW08"/>
<protein>
    <submittedName>
        <fullName evidence="1">Uncharacterized protein</fullName>
    </submittedName>
</protein>
<gene>
    <name evidence="1" type="ORF">S12H4_50878</name>
</gene>
<reference evidence="1" key="1">
    <citation type="journal article" date="2014" name="Front. Microbiol.">
        <title>High frequency of phylogenetically diverse reductive dehalogenase-homologous genes in deep subseafloor sedimentary metagenomes.</title>
        <authorList>
            <person name="Kawai M."/>
            <person name="Futagami T."/>
            <person name="Toyoda A."/>
            <person name="Takaki Y."/>
            <person name="Nishi S."/>
            <person name="Hori S."/>
            <person name="Arai W."/>
            <person name="Tsubouchi T."/>
            <person name="Morono Y."/>
            <person name="Uchiyama I."/>
            <person name="Ito T."/>
            <person name="Fujiyama A."/>
            <person name="Inagaki F."/>
            <person name="Takami H."/>
        </authorList>
    </citation>
    <scope>NUCLEOTIDE SEQUENCE</scope>
    <source>
        <strain evidence="1">Expedition CK06-06</strain>
    </source>
</reference>
<feature type="non-terminal residue" evidence="1">
    <location>
        <position position="58"/>
    </location>
</feature>
<name>X1TW08_9ZZZZ</name>
<sequence>MIAASAIKPMPMANPPKDIKSAARFIRCIMIKEKRIEKGREKTAIKAEGKFPINRKRT</sequence>
<accession>X1TW08</accession>
<organism evidence="1">
    <name type="scientific">marine sediment metagenome</name>
    <dbReference type="NCBI Taxonomy" id="412755"/>
    <lineage>
        <taxon>unclassified sequences</taxon>
        <taxon>metagenomes</taxon>
        <taxon>ecological metagenomes</taxon>
    </lineage>
</organism>
<dbReference type="EMBL" id="BARW01032092">
    <property type="protein sequence ID" value="GAJ09498.1"/>
    <property type="molecule type" value="Genomic_DNA"/>
</dbReference>